<feature type="region of interest" description="Disordered" evidence="4">
    <location>
        <begin position="269"/>
        <end position="301"/>
    </location>
</feature>
<dbReference type="PANTHER" id="PTHR44942:SF4">
    <property type="entry name" value="METHYLTRANSFERASE TYPE 11 DOMAIN-CONTAINING PROTEIN"/>
    <property type="match status" value="1"/>
</dbReference>
<evidence type="ECO:0000256" key="4">
    <source>
        <dbReference type="SAM" id="MobiDB-lite"/>
    </source>
</evidence>
<accession>A0A6J4MSN8</accession>
<dbReference type="InterPro" id="IPR051052">
    <property type="entry name" value="Diverse_substrate_MTase"/>
</dbReference>
<sequence>MDQPSSSGRDQALSFAAVADAYDRARPSYPIEAVEWLAGKAAATVVELGAGTGKLTDRLLQLRHDVLATDPLDEMLDHLRRRHPDLRVVRSAAETIPAATRSVDTVVAAQSFHWFDHGPALREAARVLKPEGRIALVWNQRDERIPWVRKLGRLLGSQDQDISNIDPTEILVASKLFGYVQEATFRHWQPLRRAELRDLALSRSNVAVMDPMAQERLLRKVDELFDQYDSGPDGLLLPYLARCYRAVVRPRGLIEEPEHSADLTAAAEAVRQAGSQGPGAPQEEQPTPPAHDPATTLIDFR</sequence>
<dbReference type="InterPro" id="IPR013216">
    <property type="entry name" value="Methyltransf_11"/>
</dbReference>
<comment type="similarity">
    <text evidence="1">Belongs to the methyltransferase superfamily.</text>
</comment>
<evidence type="ECO:0000256" key="3">
    <source>
        <dbReference type="ARBA" id="ARBA00022679"/>
    </source>
</evidence>
<dbReference type="Pfam" id="PF08241">
    <property type="entry name" value="Methyltransf_11"/>
    <property type="match status" value="1"/>
</dbReference>
<dbReference type="AlphaFoldDB" id="A0A6J4MSN8"/>
<keyword evidence="3" id="KW-0808">Transferase</keyword>
<name>A0A6J4MSN8_9ACTN</name>
<dbReference type="GO" id="GO:0032259">
    <property type="term" value="P:methylation"/>
    <property type="evidence" value="ECO:0007669"/>
    <property type="project" value="UniProtKB-KW"/>
</dbReference>
<evidence type="ECO:0000256" key="1">
    <source>
        <dbReference type="ARBA" id="ARBA00008361"/>
    </source>
</evidence>
<dbReference type="PANTHER" id="PTHR44942">
    <property type="entry name" value="METHYLTRANSF_11 DOMAIN-CONTAINING PROTEIN"/>
    <property type="match status" value="1"/>
</dbReference>
<keyword evidence="2" id="KW-0489">Methyltransferase</keyword>
<gene>
    <name evidence="6" type="ORF">AVDCRST_MAG34-2876</name>
</gene>
<dbReference type="EMBL" id="CADCUI010000080">
    <property type="protein sequence ID" value="CAA9366069.1"/>
    <property type="molecule type" value="Genomic_DNA"/>
</dbReference>
<dbReference type="CDD" id="cd02440">
    <property type="entry name" value="AdoMet_MTases"/>
    <property type="match status" value="1"/>
</dbReference>
<organism evidence="6">
    <name type="scientific">uncultured Nocardioidaceae bacterium</name>
    <dbReference type="NCBI Taxonomy" id="253824"/>
    <lineage>
        <taxon>Bacteria</taxon>
        <taxon>Bacillati</taxon>
        <taxon>Actinomycetota</taxon>
        <taxon>Actinomycetes</taxon>
        <taxon>Propionibacteriales</taxon>
        <taxon>Nocardioidaceae</taxon>
        <taxon>environmental samples</taxon>
    </lineage>
</organism>
<proteinExistence type="inferred from homology"/>
<evidence type="ECO:0000256" key="2">
    <source>
        <dbReference type="ARBA" id="ARBA00022603"/>
    </source>
</evidence>
<dbReference type="InterPro" id="IPR029063">
    <property type="entry name" value="SAM-dependent_MTases_sf"/>
</dbReference>
<feature type="domain" description="Methyltransferase type 11" evidence="5">
    <location>
        <begin position="47"/>
        <end position="135"/>
    </location>
</feature>
<protein>
    <recommendedName>
        <fullName evidence="5">Methyltransferase type 11 domain-containing protein</fullName>
    </recommendedName>
</protein>
<dbReference type="GO" id="GO:0008757">
    <property type="term" value="F:S-adenosylmethionine-dependent methyltransferase activity"/>
    <property type="evidence" value="ECO:0007669"/>
    <property type="project" value="InterPro"/>
</dbReference>
<reference evidence="6" key="1">
    <citation type="submission" date="2020-02" db="EMBL/GenBank/DDBJ databases">
        <authorList>
            <person name="Meier V. D."/>
        </authorList>
    </citation>
    <scope>NUCLEOTIDE SEQUENCE</scope>
    <source>
        <strain evidence="6">AVDCRST_MAG34</strain>
    </source>
</reference>
<evidence type="ECO:0000259" key="5">
    <source>
        <dbReference type="Pfam" id="PF08241"/>
    </source>
</evidence>
<evidence type="ECO:0000313" key="6">
    <source>
        <dbReference type="EMBL" id="CAA9366069.1"/>
    </source>
</evidence>
<dbReference type="Gene3D" id="3.40.50.150">
    <property type="entry name" value="Vaccinia Virus protein VP39"/>
    <property type="match status" value="1"/>
</dbReference>
<dbReference type="SUPFAM" id="SSF53335">
    <property type="entry name" value="S-adenosyl-L-methionine-dependent methyltransferases"/>
    <property type="match status" value="1"/>
</dbReference>